<evidence type="ECO:0000313" key="3">
    <source>
        <dbReference type="EMBL" id="MWV46335.1"/>
    </source>
</evidence>
<dbReference type="Proteomes" id="UP000460318">
    <property type="component" value="Unassembled WGS sequence"/>
</dbReference>
<protein>
    <submittedName>
        <fullName evidence="3">DUF4179 domain-containing protein</fullName>
    </submittedName>
</protein>
<feature type="transmembrane region" description="Helical" evidence="1">
    <location>
        <begin position="49"/>
        <end position="75"/>
    </location>
</feature>
<dbReference type="RefSeq" id="WP_160499933.1">
    <property type="nucleotide sequence ID" value="NZ_WUBI01000004.1"/>
</dbReference>
<evidence type="ECO:0000259" key="2">
    <source>
        <dbReference type="Pfam" id="PF13786"/>
    </source>
</evidence>
<dbReference type="Pfam" id="PF13786">
    <property type="entry name" value="DUF4179"/>
    <property type="match status" value="1"/>
</dbReference>
<feature type="domain" description="DUF4179" evidence="2">
    <location>
        <begin position="46"/>
        <end position="131"/>
    </location>
</feature>
<dbReference type="InterPro" id="IPR025436">
    <property type="entry name" value="DUF4179"/>
</dbReference>
<dbReference type="AlphaFoldDB" id="A0A7X3IP79"/>
<dbReference type="Gene3D" id="2.60.40.1630">
    <property type="entry name" value="bacillus anthracis domain"/>
    <property type="match status" value="1"/>
</dbReference>
<evidence type="ECO:0000313" key="4">
    <source>
        <dbReference type="Proteomes" id="UP000460318"/>
    </source>
</evidence>
<keyword evidence="1" id="KW-0472">Membrane</keyword>
<sequence length="263" mass="29123">MFQKHEIEKSLTKYVDGVHVPAEVDRRVRQSFEQFHHQKERRQPMKKRIAVLSIAAAILVPTGVFASTGGASYFFNGSANINGLVDDSMKQALSEGKSVPMDEKISDQGITVHLKEMYADGQKIFVHYSLEQSDGTLVPYEFDTKGLDVLSDGKKDGKQVENPTYQESGVDGFSVLNFIGTGQEDRLPFYLTDAKGDRIDSGVAEKDLPEGVFAFVTDGTKLPTSVTLHVDINRIGKTKGNWKGEFSVGQSQVKQETEADRNK</sequence>
<comment type="caution">
    <text evidence="3">The sequence shown here is derived from an EMBL/GenBank/DDBJ whole genome shotgun (WGS) entry which is preliminary data.</text>
</comment>
<name>A0A7X3IP79_9BACL</name>
<keyword evidence="4" id="KW-1185">Reference proteome</keyword>
<gene>
    <name evidence="3" type="ORF">GRF59_22275</name>
</gene>
<organism evidence="3 4">
    <name type="scientific">Paenibacillus dendrobii</name>
    <dbReference type="NCBI Taxonomy" id="2691084"/>
    <lineage>
        <taxon>Bacteria</taxon>
        <taxon>Bacillati</taxon>
        <taxon>Bacillota</taxon>
        <taxon>Bacilli</taxon>
        <taxon>Bacillales</taxon>
        <taxon>Paenibacillaceae</taxon>
        <taxon>Paenibacillus</taxon>
    </lineage>
</organism>
<accession>A0A7X3IP79</accession>
<keyword evidence="1" id="KW-0812">Transmembrane</keyword>
<reference evidence="3 4" key="1">
    <citation type="submission" date="2019-12" db="EMBL/GenBank/DDBJ databases">
        <title>Paenibacillus sp. nov., an endophytic bacterium isolated from the stem of Dendrobium.</title>
        <authorList>
            <person name="Zhao R."/>
        </authorList>
    </citation>
    <scope>NUCLEOTIDE SEQUENCE [LARGE SCALE GENOMIC DNA]</scope>
    <source>
        <strain evidence="3 4">HJL G12</strain>
    </source>
</reference>
<keyword evidence="1" id="KW-1133">Transmembrane helix</keyword>
<evidence type="ECO:0000256" key="1">
    <source>
        <dbReference type="SAM" id="Phobius"/>
    </source>
</evidence>
<dbReference type="EMBL" id="WUBI01000004">
    <property type="protein sequence ID" value="MWV46335.1"/>
    <property type="molecule type" value="Genomic_DNA"/>
</dbReference>
<proteinExistence type="predicted"/>